<dbReference type="AlphaFoldDB" id="A0A5J4R5Y5"/>
<evidence type="ECO:0000313" key="3">
    <source>
        <dbReference type="EMBL" id="KAA6329567.1"/>
    </source>
</evidence>
<dbReference type="GO" id="GO:0005975">
    <property type="term" value="P:carbohydrate metabolic process"/>
    <property type="evidence" value="ECO:0007669"/>
    <property type="project" value="InterPro"/>
</dbReference>
<dbReference type="PANTHER" id="PTHR10963">
    <property type="entry name" value="GLYCOSYL HYDROLASE-RELATED"/>
    <property type="match status" value="1"/>
</dbReference>
<comment type="similarity">
    <text evidence="1">Belongs to the glycosyl hydrolase 16 family.</text>
</comment>
<organism evidence="3">
    <name type="scientific">termite gut metagenome</name>
    <dbReference type="NCBI Taxonomy" id="433724"/>
    <lineage>
        <taxon>unclassified sequences</taxon>
        <taxon>metagenomes</taxon>
        <taxon>organismal metagenomes</taxon>
    </lineage>
</organism>
<dbReference type="InterPro" id="IPR000757">
    <property type="entry name" value="Beta-glucanase-like"/>
</dbReference>
<gene>
    <name evidence="3" type="ORF">EZS27_021636</name>
</gene>
<sequence length="178" mass="20858">MTERKSGRMFRPLLFVLFAGVVIFPSTLLAQEYQLVWSDEFNDTGKPDSSSWSYEQGFVRNEEYQWYQPDNAYCKEGVLTIEARKERIKNPKYQPEGRDWRSMREYAEYTSSSIKTVGKKEFLYGRFEVKARIPTVGGSWPAIWTLGKDMPWPSNGEIDIMEYYRIKGVPHILANVAW</sequence>
<feature type="non-terminal residue" evidence="3">
    <location>
        <position position="178"/>
    </location>
</feature>
<dbReference type="GO" id="GO:0016020">
    <property type="term" value="C:membrane"/>
    <property type="evidence" value="ECO:0007669"/>
    <property type="project" value="UniProtKB-SubCell"/>
</dbReference>
<evidence type="ECO:0000259" key="2">
    <source>
        <dbReference type="PROSITE" id="PS51762"/>
    </source>
</evidence>
<proteinExistence type="inferred from homology"/>
<dbReference type="PROSITE" id="PS51762">
    <property type="entry name" value="GH16_2"/>
    <property type="match status" value="1"/>
</dbReference>
<name>A0A5J4R5Y5_9ZZZZ</name>
<accession>A0A5J4R5Y5</accession>
<dbReference type="InterPro" id="IPR013320">
    <property type="entry name" value="ConA-like_dom_sf"/>
</dbReference>
<evidence type="ECO:0000256" key="1">
    <source>
        <dbReference type="ARBA" id="ARBA00006865"/>
    </source>
</evidence>
<dbReference type="EC" id="3.2.1.73" evidence="3"/>
<dbReference type="CDD" id="cd08023">
    <property type="entry name" value="GH16_laminarinase_like"/>
    <property type="match status" value="1"/>
</dbReference>
<dbReference type="Gene3D" id="2.60.120.200">
    <property type="match status" value="1"/>
</dbReference>
<reference evidence="3" key="1">
    <citation type="submission" date="2019-03" db="EMBL/GenBank/DDBJ databases">
        <title>Single cell metagenomics reveals metabolic interactions within the superorganism composed of flagellate Streblomastix strix and complex community of Bacteroidetes bacteria on its surface.</title>
        <authorList>
            <person name="Treitli S.C."/>
            <person name="Kolisko M."/>
            <person name="Husnik F."/>
            <person name="Keeling P."/>
            <person name="Hampl V."/>
        </authorList>
    </citation>
    <scope>NUCLEOTIDE SEQUENCE</scope>
    <source>
        <strain evidence="3">STM</strain>
    </source>
</reference>
<protein>
    <submittedName>
        <fullName evidence="3">Beta-glucanase</fullName>
        <ecNumber evidence="3">3.2.1.73</ecNumber>
    </submittedName>
</protein>
<dbReference type="Pfam" id="PF26113">
    <property type="entry name" value="GH16_XgeA"/>
    <property type="match status" value="1"/>
</dbReference>
<dbReference type="GO" id="GO:0042972">
    <property type="term" value="F:licheninase activity"/>
    <property type="evidence" value="ECO:0007669"/>
    <property type="project" value="UniProtKB-EC"/>
</dbReference>
<comment type="caution">
    <text evidence="3">The sequence shown here is derived from an EMBL/GenBank/DDBJ whole genome shotgun (WGS) entry which is preliminary data.</text>
</comment>
<dbReference type="InterPro" id="IPR050546">
    <property type="entry name" value="Glycosyl_Hydrlase_16"/>
</dbReference>
<keyword evidence="3" id="KW-0326">Glycosidase</keyword>
<keyword evidence="3" id="KW-0378">Hydrolase</keyword>
<dbReference type="SUPFAM" id="SSF49899">
    <property type="entry name" value="Concanavalin A-like lectins/glucanases"/>
    <property type="match status" value="1"/>
</dbReference>
<dbReference type="PANTHER" id="PTHR10963:SF55">
    <property type="entry name" value="GLYCOSIDE HYDROLASE FAMILY 16 PROTEIN"/>
    <property type="match status" value="1"/>
</dbReference>
<feature type="domain" description="GH16" evidence="2">
    <location>
        <begin position="26"/>
        <end position="178"/>
    </location>
</feature>
<dbReference type="EMBL" id="SNRY01001626">
    <property type="protein sequence ID" value="KAA6329567.1"/>
    <property type="molecule type" value="Genomic_DNA"/>
</dbReference>